<comment type="function">
    <text evidence="1">Probable ATPase of unknown function. Its presence in a non-photosynthetic plant (Epifagus virginiana) and experiments in tobacco indicate that it has an essential function which is probably not related to photosynthesis.</text>
</comment>
<evidence type="ECO:0000256" key="1">
    <source>
        <dbReference type="ARBA" id="ARBA00002329"/>
    </source>
</evidence>
<dbReference type="SMART" id="SM00382">
    <property type="entry name" value="AAA"/>
    <property type="match status" value="1"/>
</dbReference>
<feature type="domain" description="AAA+ ATPase" evidence="7">
    <location>
        <begin position="1321"/>
        <end position="1473"/>
    </location>
</feature>
<keyword evidence="5" id="KW-0547">Nucleotide-binding</keyword>
<reference evidence="8" key="1">
    <citation type="submission" date="2018-03" db="EMBL/GenBank/DDBJ databases">
        <title>Exploring the plastid DNA sequence disparity of liverworts.</title>
        <authorList>
            <person name="Yu Y."/>
            <person name="Liu H."/>
            <person name="Yang J."/>
            <person name="Ma W."/>
            <person name="Pressel S."/>
            <person name="Wu Y."/>
            <person name="Schneider H."/>
        </authorList>
    </citation>
    <scope>NUCLEOTIDE SEQUENCE</scope>
</reference>
<dbReference type="PANTHER" id="PTHR33078">
    <property type="entry name" value="PROTEIN YCF2-RELATED"/>
    <property type="match status" value="1"/>
</dbReference>
<dbReference type="EMBL" id="MH064509">
    <property type="protein sequence ID" value="QCW58748.1"/>
    <property type="molecule type" value="Genomic_DNA"/>
</dbReference>
<name>A0A4Y5P657_9MARC</name>
<dbReference type="InterPro" id="IPR003593">
    <property type="entry name" value="AAA+_ATPase"/>
</dbReference>
<dbReference type="GO" id="GO:0005524">
    <property type="term" value="F:ATP binding"/>
    <property type="evidence" value="ECO:0007669"/>
    <property type="project" value="UniProtKB-KW"/>
</dbReference>
<dbReference type="Gene3D" id="3.40.50.300">
    <property type="entry name" value="P-loop containing nucleotide triphosphate hydrolases"/>
    <property type="match status" value="1"/>
</dbReference>
<dbReference type="GO" id="GO:0009536">
    <property type="term" value="C:plastid"/>
    <property type="evidence" value="ECO:0007669"/>
    <property type="project" value="UniProtKB-SubCell"/>
</dbReference>
<protein>
    <submittedName>
        <fullName evidence="8">Ycf2</fullName>
    </submittedName>
</protein>
<geneLocation type="chloroplast" evidence="8"/>
<evidence type="ECO:0000256" key="5">
    <source>
        <dbReference type="ARBA" id="ARBA00022741"/>
    </source>
</evidence>
<dbReference type="PANTHER" id="PTHR33078:SF100">
    <property type="entry name" value="PROTEIN YCF2"/>
    <property type="match status" value="1"/>
</dbReference>
<dbReference type="InterPro" id="IPR003959">
    <property type="entry name" value="ATPase_AAA_core"/>
</dbReference>
<gene>
    <name evidence="8" type="primary">ycf2</name>
</gene>
<dbReference type="InterPro" id="IPR027417">
    <property type="entry name" value="P-loop_NTPase"/>
</dbReference>
<dbReference type="Pfam" id="PF00004">
    <property type="entry name" value="AAA"/>
    <property type="match status" value="1"/>
</dbReference>
<evidence type="ECO:0000256" key="2">
    <source>
        <dbReference type="ARBA" id="ARBA00004474"/>
    </source>
</evidence>
<keyword evidence="6" id="KW-0067">ATP-binding</keyword>
<comment type="similarity">
    <text evidence="3">Belongs to the Ycf2 family.</text>
</comment>
<keyword evidence="4 8" id="KW-0934">Plastid</keyword>
<dbReference type="SUPFAM" id="SSF52540">
    <property type="entry name" value="P-loop containing nucleoside triphosphate hydrolases"/>
    <property type="match status" value="1"/>
</dbReference>
<dbReference type="RefSeq" id="YP_009667973.1">
    <property type="nucleotide sequence ID" value="NC_043782.1"/>
</dbReference>
<organism evidence="8">
    <name type="scientific">Jubula hutchinsiae</name>
    <dbReference type="NCBI Taxonomy" id="203687"/>
    <lineage>
        <taxon>Eukaryota</taxon>
        <taxon>Viridiplantae</taxon>
        <taxon>Streptophyta</taxon>
        <taxon>Embryophyta</taxon>
        <taxon>Marchantiophyta</taxon>
        <taxon>Jungermanniopsida</taxon>
        <taxon>Jungermanniidae</taxon>
        <taxon>Porellales</taxon>
        <taxon>Jubulineae</taxon>
        <taxon>Jubulaceae</taxon>
        <taxon>Jubula</taxon>
    </lineage>
</organism>
<evidence type="ECO:0000313" key="8">
    <source>
        <dbReference type="EMBL" id="QCW58748.1"/>
    </source>
</evidence>
<dbReference type="CDD" id="cd19505">
    <property type="entry name" value="RecA-like_Ycf2"/>
    <property type="match status" value="1"/>
</dbReference>
<dbReference type="GO" id="GO:0016887">
    <property type="term" value="F:ATP hydrolysis activity"/>
    <property type="evidence" value="ECO:0007669"/>
    <property type="project" value="InterPro"/>
</dbReference>
<evidence type="ECO:0000256" key="3">
    <source>
        <dbReference type="ARBA" id="ARBA00009361"/>
    </source>
</evidence>
<dbReference type="GeneID" id="40873240"/>
<dbReference type="Gene3D" id="1.10.8.60">
    <property type="match status" value="1"/>
</dbReference>
<evidence type="ECO:0000256" key="6">
    <source>
        <dbReference type="ARBA" id="ARBA00022840"/>
    </source>
</evidence>
<accession>A0A4Y5P657</accession>
<evidence type="ECO:0000259" key="7">
    <source>
        <dbReference type="SMART" id="SM00382"/>
    </source>
</evidence>
<comment type="subcellular location">
    <subcellularLocation>
        <location evidence="2">Plastid</location>
    </subcellularLocation>
</comment>
<sequence>MKQKLPEKKSLYKNLYLSELQKTEILSKNLTKFSLIKLLITKFINTKNLIKSFDFRIFILLGNSSNSRNNKIFVRDTLMLVALLVFILIYRSNCINIVEQNNFNLTKIQKQGYRRKNHMGIYTKFFRNLNKNFGKFPYNFFILDVKKQSKNDFMDIIPVFFKKILLETDNLFEKEKYESIYHLYFSKNFFNLYIFAKEIINKDSWLRKKIFQNLQNWGESDQIIVKSSFLSKEKPFANYMKYELWQFSKKNLDDFKQVKEKIFKSSYNELNNPKLLIIVENILTNSIYKFSRDLSYQARKVSDNRIRNSDFFIKKMSNNIHFVNSNYIYIGEKVKKYIDFIYYLNFDQYPYWNINKNNTGMKKFIFRIGNKLLEKPIFVQKISSTSFFRFLKKKKTDFLNKTKITNKNSLYIIKKLFLQKKTKRIKLQKYITNNFLEKFLIEDFDEIKTFSKISINIERIWSLKNNIETDDIEIISLKMKKYHYNFLTKNFLPFNLTYNIIRQNYLINEEFKIYQKEWNRLFLKKFFHFSLPILSNFKSFFLFVNRIKLKKLLIEKNNQLKLSINQPEYSNFINRLLLLTLNLKNNNDKIKRHESLKNILLSKDTIQTTKILKFYNFKNRLENSYKKIYKIHRYLMPYKNFFKKNFIWTIQAIKYENFVLQVYKKFYEINNLNFIYFSKKRILDPSLLKIQLSKISRIFFININLEYIDKIENNLQIIFTNSNKDIEQVQIINKNEKSFINQILLKNNNFNEIIRNDFIINSLILENKNEIYRKLFNKFIYLKKMFELIKKKPYYNQRFLFFWKKLNIEKNLVYSQFLQNFSKYNKINPNFLKINSLFFREKIISLARLQLNNLLLSKMSYENYDKTKLNSFSYFYKKYSNENNFYSSVNSEINFAKQKVKVFYYNFFMKNLFGDIDSKKTVRIYSIPELEKPTIENFYNILYCESLKKNKKRNNQIFHSINNIYIYTRLNYSKLKNLKYKTGNQLDKNTDKSYKYNQYKVYNFLENYTSFKTYNYILWFFTSEWWEYNFHLFLETVKKIFLIIDYHIEYFIDNYTEITKKNLTSLWKKRKNLYNLNLKKSLSFFIDYGEILSNSVWLDFQLLNNWKNLNWIIFSLIVFMYLSYQNYFAILIGSESIDLWKHFETIKYLTDTSRAFYFTKLMHGNNTQLNKTENLVIYLFTNLKYYARNIKFFFLTKKKLRKWLINNKSLDLSRRKRNVLVQSLITYTRIKEYGFEPYTKQKLLNNKFDYWGDKQQGFLYLRYLIGIFRKNLVNYPLFLADKWIFFASIQKIFSSHTLQQKKRVNLKFNKIPTPLQFGLSSSKGILLIGPIETGRSYLIKNLAADSCVPLLGIYTNKLLYNKPDVITESWMNILIESLRRLNLTLDLAKGMSPCIIWIRNIHQLDVNRSTENIESDPTFLLGILLKHFQMNSTKIKTKNNIIVIGSTNDPKKVDPSLISPDRLDRIINIRLFNMSQRKNQFPILLNKKNIKLRKNLLYFDFEARTMGYNMRDLATLTNEISLISLTKNESFIYPDTIKLAFHRQIFGFTHTKNKPNLQKNFKIILYKIGRAIIQNILIDSSPTNPLNISYYLWKRKFYYLSKWYSEPSINQSTIKESTIIVHILGCLAGIAARDSWFLLERNSDNFISLDKSIENDLDLASSILESFSIEFPWLETCKIQFLNYKQKKPKMFSTTNVLSIMQNGMFAITNKSSFYNDNDSKISQQKNINRRSSEFKETAWSPRFWRLNFSRSNLFNWIKRPNDFEFSRETNFDKKNYYKQLINKEKEQLVYERILPRVRKRNVRELEEQFEKILLEEQFEILGSFCPSTYQMEHQLGNKSRLFIGKRILWDPTGSFSRIWHFVFSRRDFFVDEEMLRRLYITYGVRRERERSFSSQRIKRFFIYRGYDKDLINKLSIRWWNQLPIDQKHNIYTLKRIENIGIQLKRPQIFTPVYLYQRWLIENIPEKFSRLKFLTHRDRWLKINNLLLNDSFSYTTLLESYQYLFEFFLSNKILLNRMIKILVKKKWLFHNEIRDIIRDIKVI</sequence>
<evidence type="ECO:0000256" key="4">
    <source>
        <dbReference type="ARBA" id="ARBA00022640"/>
    </source>
</evidence>
<proteinExistence type="inferred from homology"/>
<keyword evidence="8" id="KW-0150">Chloroplast</keyword>